<comment type="caution">
    <text evidence="2">The sequence shown here is derived from an EMBL/GenBank/DDBJ whole genome shotgun (WGS) entry which is preliminary data.</text>
</comment>
<gene>
    <name evidence="2" type="ORF">DUI87_08941</name>
</gene>
<dbReference type="EMBL" id="QRBI01000105">
    <property type="protein sequence ID" value="RMC13858.1"/>
    <property type="molecule type" value="Genomic_DNA"/>
</dbReference>
<sequence>MENEVDPPSARLYRTYSFVKEAYSVLVRKLPVPMYHINRTVISSKDRSYLSGQNVQHSAGYLCYMMGEQMAHGSDKNVMVNGVSSDWSPVTSEVPQDPIGNPGGTDRLGSERLENSTMERVLVDGKLNMIHGALVARRARCVLGASGKKLTQEKHASGDMGNSHLGSNKSKHNQLFYLCTPKIVDVDQDPTAGAAVHQNQKYTDMPLNQLIMASSKFAAIVCSFRHRYVDVFDPWPDPWIQCIYDRIPFPLFMLERMSMMEENVGKKAVIISSACAQIYCVQGVSLTLTMTLSTVEPWCEGAQRARESTVSTFYKAQVKQIPLFLGYPQSDKEAVMA</sequence>
<dbReference type="AlphaFoldDB" id="A0A3M0KKS7"/>
<organism evidence="2 3">
    <name type="scientific">Hirundo rustica rustica</name>
    <dbReference type="NCBI Taxonomy" id="333673"/>
    <lineage>
        <taxon>Eukaryota</taxon>
        <taxon>Metazoa</taxon>
        <taxon>Chordata</taxon>
        <taxon>Craniata</taxon>
        <taxon>Vertebrata</taxon>
        <taxon>Euteleostomi</taxon>
        <taxon>Archelosauria</taxon>
        <taxon>Archosauria</taxon>
        <taxon>Dinosauria</taxon>
        <taxon>Saurischia</taxon>
        <taxon>Theropoda</taxon>
        <taxon>Coelurosauria</taxon>
        <taxon>Aves</taxon>
        <taxon>Neognathae</taxon>
        <taxon>Neoaves</taxon>
        <taxon>Telluraves</taxon>
        <taxon>Australaves</taxon>
        <taxon>Passeriformes</taxon>
        <taxon>Sylvioidea</taxon>
        <taxon>Hirundinidae</taxon>
        <taxon>Hirundo</taxon>
    </lineage>
</organism>
<keyword evidence="3" id="KW-1185">Reference proteome</keyword>
<name>A0A3M0KKS7_HIRRU</name>
<proteinExistence type="predicted"/>
<protein>
    <submittedName>
        <fullName evidence="2">Uncharacterized protein</fullName>
    </submittedName>
</protein>
<accession>A0A3M0KKS7</accession>
<evidence type="ECO:0000313" key="2">
    <source>
        <dbReference type="EMBL" id="RMC13858.1"/>
    </source>
</evidence>
<evidence type="ECO:0000256" key="1">
    <source>
        <dbReference type="SAM" id="MobiDB-lite"/>
    </source>
</evidence>
<reference evidence="2 3" key="1">
    <citation type="submission" date="2018-07" db="EMBL/GenBank/DDBJ databases">
        <title>A high quality draft genome assembly of the barn swallow (H. rustica rustica).</title>
        <authorList>
            <person name="Formenti G."/>
            <person name="Chiara M."/>
            <person name="Poveda L."/>
            <person name="Francoijs K.-J."/>
            <person name="Bonisoli-Alquati A."/>
            <person name="Canova L."/>
            <person name="Gianfranceschi L."/>
            <person name="Horner D.S."/>
            <person name="Saino N."/>
        </authorList>
    </citation>
    <scope>NUCLEOTIDE SEQUENCE [LARGE SCALE GENOMIC DNA]</scope>
    <source>
        <strain evidence="2">Chelidonia</strain>
        <tissue evidence="2">Blood</tissue>
    </source>
</reference>
<feature type="region of interest" description="Disordered" evidence="1">
    <location>
        <begin position="87"/>
        <end position="110"/>
    </location>
</feature>
<evidence type="ECO:0000313" key="3">
    <source>
        <dbReference type="Proteomes" id="UP000269221"/>
    </source>
</evidence>
<dbReference type="Proteomes" id="UP000269221">
    <property type="component" value="Unassembled WGS sequence"/>
</dbReference>